<dbReference type="SUPFAM" id="SSF89260">
    <property type="entry name" value="Collagen-binding domain"/>
    <property type="match status" value="1"/>
</dbReference>
<dbReference type="Pfam" id="PF03415">
    <property type="entry name" value="Peptidase_C11"/>
    <property type="match status" value="1"/>
</dbReference>
<sequence length="945" mass="104381">MRLKDLSLLSLILVFMYPLSATTIFSDDMTNFPTNWTLSGTSGQYWTKSSARYYSASYSAKCTPNATYSNNVDVYMERSINLSGYSSATLTFYIWQYTEANYDYVYVQYYTSSWTTAWSRSGSYQSWQQISVNIPTTATKIRFWFHSDYSVTYEGAYIDNVVLDATGGGTAQNDAGSGGDAGNTFETALLINPGNYTGYMDGSDRDDYYKFNVNSGQVIKVKLTPPSSADFDLYLYNPSNQQKASSLNGTGAVDSVTFTADVSGQWRARMYEYSGSGTYSFSVTLSSGGGGSTKEWTIMVYMNADNNLETYGIQDFNEMEAGGGSNSNRNVVVQIDRIPGYDNSNGDWTGCRRYYVTSDNNSSTINSTLIQDLGEVDMGSPTTLVQFVQWAKQNYPANKYFLVLWDHGDGWYLASQPNDAILFRGFSNDETSGNAIDVANGELNSALSQIKSALGKNIDLVGWDACLMGMWEVMDITKNYANILVSSEETEGGAGWYYTSFLNDLNNNPTMSALDLGKAVVNGTSGQSTLDVTDLSQIATLTTKIDAFANQLIQARGQGYSNTIQTARNNTKQFYLTSHIDLYDFADKIYNSTSLPTSLRNAATDVKNAILNAVKLYKNSSSYSMCRGVAIYHPSSSSGYNTSYNSLPITSTKWDEYLKGESGGGGVDYTVSQVTYSWISTSTATGITGDDQSKNFTLPFSFSFYGTSYNSVNICSNGFLSFTSTSTAYNPATIPNSADPNALIAPFWRDLNPAGGGTITYYSGSDKFVVTWNAVKNYSNSNTQTFEVILYPNGEIVFQYNSVTNDVTTSRGIENQSGSSGKTINAPSNGTAWKFTPTSGFYEQTNNGELRVENNLPRDRMIICYPNPASGSTIHFVYRLETVSDVKIRIYNLLGQIVQTIDEGIKKPGFYYANWSPVNLPDGIYFYRFTTNEKEFSEKIMLLRQ</sequence>
<dbReference type="InterPro" id="IPR005077">
    <property type="entry name" value="Peptidase_C11"/>
</dbReference>
<gene>
    <name evidence="3" type="ORF">ENV60_06305</name>
</gene>
<dbReference type="NCBIfam" id="TIGR04183">
    <property type="entry name" value="Por_Secre_tail"/>
    <property type="match status" value="1"/>
</dbReference>
<evidence type="ECO:0000313" key="3">
    <source>
        <dbReference type="EMBL" id="HGV97890.1"/>
    </source>
</evidence>
<feature type="domain" description="Secretion system C-terminal sorting" evidence="2">
    <location>
        <begin position="865"/>
        <end position="941"/>
    </location>
</feature>
<reference evidence="3" key="1">
    <citation type="journal article" date="2020" name="mSystems">
        <title>Genome- and Community-Level Interaction Insights into Carbon Utilization and Element Cycling Functions of Hydrothermarchaeota in Hydrothermal Sediment.</title>
        <authorList>
            <person name="Zhou Z."/>
            <person name="Liu Y."/>
            <person name="Xu W."/>
            <person name="Pan J."/>
            <person name="Luo Z.H."/>
            <person name="Li M."/>
        </authorList>
    </citation>
    <scope>NUCLEOTIDE SEQUENCE [LARGE SCALE GENOMIC DNA]</scope>
    <source>
        <strain evidence="3">SpSt-774</strain>
    </source>
</reference>
<keyword evidence="1" id="KW-0732">Signal</keyword>
<proteinExistence type="predicted"/>
<dbReference type="EMBL" id="DTGZ01000115">
    <property type="protein sequence ID" value="HGV97890.1"/>
    <property type="molecule type" value="Genomic_DNA"/>
</dbReference>
<feature type="chain" id="PRO_5027738765" evidence="1">
    <location>
        <begin position="22"/>
        <end position="945"/>
    </location>
</feature>
<dbReference type="PANTHER" id="PTHR37835">
    <property type="entry name" value="ALPHA-CLOSTRIPAIN"/>
    <property type="match status" value="1"/>
</dbReference>
<evidence type="ECO:0000259" key="2">
    <source>
        <dbReference type="Pfam" id="PF18962"/>
    </source>
</evidence>
<name>A0A7C4TEL7_UNCW3</name>
<dbReference type="Gene3D" id="2.60.40.4070">
    <property type="match status" value="1"/>
</dbReference>
<feature type="signal peptide" evidence="1">
    <location>
        <begin position="1"/>
        <end position="21"/>
    </location>
</feature>
<dbReference type="AlphaFoldDB" id="A0A7C4TEL7"/>
<dbReference type="Pfam" id="PF18962">
    <property type="entry name" value="Por_Secre_tail"/>
    <property type="match status" value="1"/>
</dbReference>
<dbReference type="Gene3D" id="3.40.50.11970">
    <property type="match status" value="1"/>
</dbReference>
<comment type="caution">
    <text evidence="3">The sequence shown here is derived from an EMBL/GenBank/DDBJ whole genome shotgun (WGS) entry which is preliminary data.</text>
</comment>
<dbReference type="Gene3D" id="2.60.120.380">
    <property type="match status" value="1"/>
</dbReference>
<organism evidence="3">
    <name type="scientific">candidate division WOR-3 bacterium</name>
    <dbReference type="NCBI Taxonomy" id="2052148"/>
    <lineage>
        <taxon>Bacteria</taxon>
        <taxon>Bacteria division WOR-3</taxon>
    </lineage>
</organism>
<evidence type="ECO:0000256" key="1">
    <source>
        <dbReference type="SAM" id="SignalP"/>
    </source>
</evidence>
<dbReference type="PANTHER" id="PTHR37835:SF1">
    <property type="entry name" value="ALPHA-CLOSTRIPAIN"/>
    <property type="match status" value="1"/>
</dbReference>
<dbReference type="InterPro" id="IPR026444">
    <property type="entry name" value="Secre_tail"/>
</dbReference>
<protein>
    <submittedName>
        <fullName evidence="3">T9SS type A sorting domain-containing protein</fullName>
    </submittedName>
</protein>
<accession>A0A7C4TEL7</accession>